<reference evidence="1 2" key="1">
    <citation type="journal article" date="2006" name="DNA Res.">
        <title>Genome sequence of the cat pathogen, Chlamydophila felis.</title>
        <authorList>
            <person name="Azuma Y."/>
            <person name="Hirakawa H."/>
            <person name="Yamashita A."/>
            <person name="Cai Y."/>
            <person name="Rahman M.A."/>
            <person name="Suzuki H."/>
            <person name="Mitaku S."/>
            <person name="Toh H."/>
            <person name="Goto S."/>
            <person name="Murakami T."/>
            <person name="Sugi K."/>
            <person name="Hayashi H."/>
            <person name="Fukushi H."/>
            <person name="Hattori M."/>
            <person name="Kuhara S."/>
            <person name="Shirai M."/>
        </authorList>
    </citation>
    <scope>NUCLEOTIDE SEQUENCE [LARGE SCALE GENOMIC DNA]</scope>
    <source>
        <strain evidence="1 2">Fe/C-56</strain>
    </source>
</reference>
<evidence type="ECO:0000313" key="2">
    <source>
        <dbReference type="Proteomes" id="UP000001260"/>
    </source>
</evidence>
<dbReference type="OrthoDB" id="17616at2"/>
<protein>
    <submittedName>
        <fullName evidence="1">Uncharacterized protein</fullName>
    </submittedName>
</protein>
<dbReference type="KEGG" id="cfe:BAE81220.1"/>
<dbReference type="HOGENOM" id="CLU_079575_0_0_0"/>
<keyword evidence="2" id="KW-1185">Reference proteome</keyword>
<dbReference type="EMBL" id="AP006861">
    <property type="protein sequence ID" value="BAE81220.1"/>
    <property type="molecule type" value="Genomic_DNA"/>
</dbReference>
<name>Q254R8_CHLFF</name>
<dbReference type="STRING" id="264202.gene:10544269"/>
<dbReference type="RefSeq" id="WP_011458000.1">
    <property type="nucleotide sequence ID" value="NC_007899.1"/>
</dbReference>
<dbReference type="InterPro" id="IPR006974">
    <property type="entry name" value="DUF648"/>
</dbReference>
<accession>Q254R8</accession>
<dbReference type="Proteomes" id="UP000001260">
    <property type="component" value="Chromosome"/>
</dbReference>
<sequence>MPHIIFSDYSKPSFLEKTVSFLDSCFYLEGKQTYVVARDPQDRFLSVTVPGKTLSTCEKVLKIISWVLIPLTIIALALRNLLHAYLSYKGRIVCLDSLVSAEERQLLISCPDVLQNIRRLPLIYRFLPLEDCFISFDSTDSSKLKNMSFWVNYPKLSSKINLSGIQIPLYKRKKVKKSPQGDPSDFPINFPMLCREILKNESDNILSHGGMEKLTRLFLAFLIYKSQKNADGTIQTAIPLGRPDTLWAKLLFFDYSDEDPLTQGLLGSRVLKELERLGILGSAEKHFYSANKVIIYWPPRKV</sequence>
<organism evidence="1 2">
    <name type="scientific">Chlamydia felis (strain Fe/C-56)</name>
    <name type="common">Chlamydophila felis</name>
    <dbReference type="NCBI Taxonomy" id="264202"/>
    <lineage>
        <taxon>Bacteria</taxon>
        <taxon>Pseudomonadati</taxon>
        <taxon>Chlamydiota</taxon>
        <taxon>Chlamydiia</taxon>
        <taxon>Chlamydiales</taxon>
        <taxon>Chlamydiaceae</taxon>
        <taxon>Chlamydia/Chlamydophila group</taxon>
        <taxon>Chlamydia</taxon>
    </lineage>
</organism>
<dbReference type="AlphaFoldDB" id="Q254R8"/>
<gene>
    <name evidence="1" type="ordered locus">CF0448</name>
</gene>
<dbReference type="Pfam" id="PF04890">
    <property type="entry name" value="DUF648"/>
    <property type="match status" value="1"/>
</dbReference>
<evidence type="ECO:0000313" key="1">
    <source>
        <dbReference type="EMBL" id="BAE81220.1"/>
    </source>
</evidence>
<proteinExistence type="predicted"/>